<dbReference type="InterPro" id="IPR049790">
    <property type="entry name" value="Rv3655c/TadE"/>
</dbReference>
<name>A0A100JR84_STRSC</name>
<dbReference type="EMBL" id="BCMM01000021">
    <property type="protein sequence ID" value="GAQ64141.1"/>
    <property type="molecule type" value="Genomic_DNA"/>
</dbReference>
<evidence type="ECO:0008006" key="5">
    <source>
        <dbReference type="Google" id="ProtNLM"/>
    </source>
</evidence>
<feature type="transmembrane region" description="Helical" evidence="2">
    <location>
        <begin position="21"/>
        <end position="46"/>
    </location>
</feature>
<reference evidence="4" key="3">
    <citation type="submission" date="2016-02" db="EMBL/GenBank/DDBJ databases">
        <title>Draft genome of pathogenic Streptomyces sp. in Japan.</title>
        <authorList>
            <person name="Tomihama T."/>
            <person name="Ikenaga M."/>
            <person name="Sakai M."/>
            <person name="Okubo T."/>
            <person name="Ikeda S."/>
        </authorList>
    </citation>
    <scope>NUCLEOTIDE SEQUENCE [LARGE SCALE GENOMIC DNA]</scope>
    <source>
        <strain evidence="4">S58</strain>
    </source>
</reference>
<reference evidence="4" key="1">
    <citation type="submission" date="2015-11" db="EMBL/GenBank/DDBJ databases">
        <authorList>
            <consortium name="Cross-ministerial Strategic Innovation Promotion Program (SIP) consortium"/>
            <person name="Tomihama T."/>
            <person name="Ikenaga M."/>
            <person name="Sakai M."/>
            <person name="Okubo T."/>
            <person name="Ikeda S."/>
        </authorList>
    </citation>
    <scope>NUCLEOTIDE SEQUENCE [LARGE SCALE GENOMIC DNA]</scope>
    <source>
        <strain evidence="4">S58</strain>
    </source>
</reference>
<dbReference type="OrthoDB" id="4337166at2"/>
<evidence type="ECO:0000313" key="3">
    <source>
        <dbReference type="EMBL" id="GAQ64141.1"/>
    </source>
</evidence>
<evidence type="ECO:0000256" key="1">
    <source>
        <dbReference type="SAM" id="MobiDB-lite"/>
    </source>
</evidence>
<dbReference type="RefSeq" id="WP_059081669.1">
    <property type="nucleotide sequence ID" value="NZ_BCMM01000021.1"/>
</dbReference>
<accession>A0A100JR84</accession>
<keyword evidence="2" id="KW-0812">Transmembrane</keyword>
<proteinExistence type="predicted"/>
<feature type="region of interest" description="Disordered" evidence="1">
    <location>
        <begin position="69"/>
        <end position="88"/>
    </location>
</feature>
<dbReference type="Proteomes" id="UP000067448">
    <property type="component" value="Unassembled WGS sequence"/>
</dbReference>
<dbReference type="AlphaFoldDB" id="A0A100JR84"/>
<reference evidence="3 4" key="2">
    <citation type="journal article" date="2016" name="Genome Announc.">
        <title>Draft Genome Sequences of Streptomyces scabiei S58, Streptomyces turgidiscabies T45, and Streptomyces acidiscabies a10, the Pathogens of Potato Common Scab, Isolated in Japan.</title>
        <authorList>
            <person name="Tomihama T."/>
            <person name="Nishi Y."/>
            <person name="Sakai M."/>
            <person name="Ikenaga M."/>
            <person name="Okubo T."/>
            <person name="Ikeda S."/>
        </authorList>
    </citation>
    <scope>NUCLEOTIDE SEQUENCE [LARGE SCALE GENOMIC DNA]</scope>
    <source>
        <strain evidence="3 4">S58</strain>
    </source>
</reference>
<dbReference type="NCBIfam" id="NF041390">
    <property type="entry name" value="TadE_Rv3655c"/>
    <property type="match status" value="1"/>
</dbReference>
<keyword evidence="2" id="KW-0472">Membrane</keyword>
<protein>
    <recommendedName>
        <fullName evidence="5">TadE-like protein</fullName>
    </recommendedName>
</protein>
<organism evidence="3 4">
    <name type="scientific">Streptomyces scabiei</name>
    <dbReference type="NCBI Taxonomy" id="1930"/>
    <lineage>
        <taxon>Bacteria</taxon>
        <taxon>Bacillati</taxon>
        <taxon>Actinomycetota</taxon>
        <taxon>Actinomycetes</taxon>
        <taxon>Kitasatosporales</taxon>
        <taxon>Streptomycetaceae</taxon>
        <taxon>Streptomyces</taxon>
    </lineage>
</organism>
<evidence type="ECO:0000256" key="2">
    <source>
        <dbReference type="SAM" id="Phobius"/>
    </source>
</evidence>
<comment type="caution">
    <text evidence="3">The sequence shown here is derived from an EMBL/GenBank/DDBJ whole genome shotgun (WGS) entry which is preliminary data.</text>
</comment>
<sequence>MAGPERRAGRGRGGVLGGDGGFVTAEAAMVLPGMVLVATALVWGLFAACAQIQVVDAARAGARAAARQDPSATVVATARHTAPDGAEVTVSREGDLVRVVVSAPVPGPDGLGIDVSHAAVALAEETVGAAGREGVGAG</sequence>
<evidence type="ECO:0000313" key="4">
    <source>
        <dbReference type="Proteomes" id="UP000067448"/>
    </source>
</evidence>
<gene>
    <name evidence="3" type="ORF">SsS58_04533</name>
</gene>
<keyword evidence="2" id="KW-1133">Transmembrane helix</keyword>